<evidence type="ECO:0000256" key="1">
    <source>
        <dbReference type="SAM" id="MobiDB-lite"/>
    </source>
</evidence>
<name>A0A225AG53_TALAT</name>
<feature type="compositionally biased region" description="Polar residues" evidence="1">
    <location>
        <begin position="112"/>
        <end position="124"/>
    </location>
</feature>
<evidence type="ECO:0000313" key="3">
    <source>
        <dbReference type="Proteomes" id="UP000214365"/>
    </source>
</evidence>
<feature type="compositionally biased region" description="Basic residues" evidence="1">
    <location>
        <begin position="541"/>
        <end position="575"/>
    </location>
</feature>
<sequence>MAHHQHRDHQVPKLQTILRMVFSSDQPSLSADQDVEVVDDGDEPPDHPNNHRIYMKSPPAMAEKKESLLTRALLRSPDLTPADRARKVAYPVSNASGHSSAELTSDGDLTSPAYSNTSSPPHLSTLQLTAPALEPRIASPPSDPNESKVEADLGRKRCISFACARQPAPPKEPEKKRTPSENAAAAATSKPPQRKTTLTFACPIRQSEDRPANRRTSSYTSRSSRSPAPPSRRPSQDSSTKNTAALVTGPAPAAPSNRKPGGFHVTGLGDFKPSEETRFHEFASSLDEVDEWVARSTEHEQKITLADCMKKEMAIRKLGEEAEAEAIAEEEAEDEEDKEEDDDEDDDDEQDEDDIDDDAETVHDSSSDGGNESDNEAGFADSDDESDGNPEYEFWAPSTTTAATSADNLDLVRLAAERRNSNTSIDSLKHEGSQGLPSPVGSKSKSRRAINIPRAPTPDLPDSTDFVCGTLDEDRPLEAAYLSCIEERRRKKHVPVPQDIDPSFPTTDPEDNDDDDDDLEVDEAEDDVATAARIEEDLLRGRSKGNNKKTSRTSPRRLHYPPPRAHAHISPKRVKSPAPPKARNVLSAGLPSIQIPVPAATGVNITGPVQRPYYSRTKSLPRTPNPFFIRLEGSRHHYHQASSVNSTEGAVSRSREPHTRGPIDIIQGLERKRQKRKEKFWRQQCRKAAAKEQSERRAARGKGAERMKELGLEVAERFKAYGVNKDTQLMLSV</sequence>
<dbReference type="EMBL" id="LFMY01000007">
    <property type="protein sequence ID" value="OKL59640.1"/>
    <property type="molecule type" value="Genomic_DNA"/>
</dbReference>
<feature type="compositionally biased region" description="Polar residues" evidence="1">
    <location>
        <begin position="640"/>
        <end position="649"/>
    </location>
</feature>
<reference evidence="2 3" key="1">
    <citation type="submission" date="2015-06" db="EMBL/GenBank/DDBJ databases">
        <title>Talaromyces atroroseus IBT 11181 draft genome.</title>
        <authorList>
            <person name="Rasmussen K.B."/>
            <person name="Rasmussen S."/>
            <person name="Petersen B."/>
            <person name="Sicheritz-Ponten T."/>
            <person name="Mortensen U.H."/>
            <person name="Thrane U."/>
        </authorList>
    </citation>
    <scope>NUCLEOTIDE SEQUENCE [LARGE SCALE GENOMIC DNA]</scope>
    <source>
        <strain evidence="2 3">IBT 11181</strain>
    </source>
</reference>
<feature type="compositionally biased region" description="Acidic residues" evidence="1">
    <location>
        <begin position="321"/>
        <end position="359"/>
    </location>
</feature>
<feature type="region of interest" description="Disordered" evidence="1">
    <location>
        <begin position="27"/>
        <end position="65"/>
    </location>
</feature>
<feature type="compositionally biased region" description="Acidic residues" evidence="1">
    <location>
        <begin position="371"/>
        <end position="390"/>
    </location>
</feature>
<keyword evidence="3" id="KW-1185">Reference proteome</keyword>
<dbReference type="STRING" id="1441469.A0A225AG53"/>
<dbReference type="GeneID" id="31005064"/>
<feature type="compositionally biased region" description="Polar residues" evidence="1">
    <location>
        <begin position="93"/>
        <end position="103"/>
    </location>
</feature>
<gene>
    <name evidence="2" type="ORF">UA08_05308</name>
</gene>
<feature type="region of interest" description="Disordered" evidence="1">
    <location>
        <begin position="90"/>
        <end position="124"/>
    </location>
</feature>
<feature type="compositionally biased region" description="Low complexity" evidence="1">
    <location>
        <begin position="214"/>
        <end position="226"/>
    </location>
</feature>
<dbReference type="InterPro" id="IPR018853">
    <property type="entry name" value="DUF2457"/>
</dbReference>
<dbReference type="OrthoDB" id="2011769at2759"/>
<feature type="region of interest" description="Disordered" evidence="1">
    <location>
        <begin position="316"/>
        <end position="407"/>
    </location>
</feature>
<accession>A0A225AG53</accession>
<feature type="compositionally biased region" description="Acidic residues" evidence="1">
    <location>
        <begin position="33"/>
        <end position="43"/>
    </location>
</feature>
<feature type="region of interest" description="Disordered" evidence="1">
    <location>
        <begin position="160"/>
        <end position="273"/>
    </location>
</feature>
<dbReference type="AlphaFoldDB" id="A0A225AG53"/>
<proteinExistence type="predicted"/>
<organism evidence="2 3">
    <name type="scientific">Talaromyces atroroseus</name>
    <dbReference type="NCBI Taxonomy" id="1441469"/>
    <lineage>
        <taxon>Eukaryota</taxon>
        <taxon>Fungi</taxon>
        <taxon>Dikarya</taxon>
        <taxon>Ascomycota</taxon>
        <taxon>Pezizomycotina</taxon>
        <taxon>Eurotiomycetes</taxon>
        <taxon>Eurotiomycetidae</taxon>
        <taxon>Eurotiales</taxon>
        <taxon>Trichocomaceae</taxon>
        <taxon>Talaromyces</taxon>
        <taxon>Talaromyces sect. Trachyspermi</taxon>
    </lineage>
</organism>
<protein>
    <submittedName>
        <fullName evidence="2">Uncharacterized protein</fullName>
    </submittedName>
</protein>
<feature type="region of interest" description="Disordered" evidence="1">
    <location>
        <begin position="639"/>
        <end position="660"/>
    </location>
</feature>
<feature type="region of interest" description="Disordered" evidence="1">
    <location>
        <begin position="422"/>
        <end position="465"/>
    </location>
</feature>
<feature type="compositionally biased region" description="Polar residues" evidence="1">
    <location>
        <begin position="190"/>
        <end position="199"/>
    </location>
</feature>
<feature type="compositionally biased region" description="Acidic residues" evidence="1">
    <location>
        <begin position="508"/>
        <end position="519"/>
    </location>
</feature>
<comment type="caution">
    <text evidence="2">The sequence shown here is derived from an EMBL/GenBank/DDBJ whole genome shotgun (WGS) entry which is preliminary data.</text>
</comment>
<evidence type="ECO:0000313" key="2">
    <source>
        <dbReference type="EMBL" id="OKL59640.1"/>
    </source>
</evidence>
<feature type="compositionally biased region" description="Low complexity" evidence="1">
    <location>
        <begin position="396"/>
        <end position="406"/>
    </location>
</feature>
<dbReference type="RefSeq" id="XP_020119761.1">
    <property type="nucleotide sequence ID" value="XM_020267616.1"/>
</dbReference>
<dbReference type="Pfam" id="PF10446">
    <property type="entry name" value="DUF2457"/>
    <property type="match status" value="1"/>
</dbReference>
<feature type="region of interest" description="Disordered" evidence="1">
    <location>
        <begin position="486"/>
        <end position="519"/>
    </location>
</feature>
<dbReference type="Proteomes" id="UP000214365">
    <property type="component" value="Unassembled WGS sequence"/>
</dbReference>
<feature type="region of interest" description="Disordered" evidence="1">
    <location>
        <begin position="534"/>
        <end position="581"/>
    </location>
</feature>